<feature type="compositionally biased region" description="Basic and acidic residues" evidence="1">
    <location>
        <begin position="50"/>
        <end position="69"/>
    </location>
</feature>
<sequence length="176" mass="19643">MSVSLHAISQSETGDVITMNTLSNKPKPFTVIHKCNMTPPTTAYETDLEDGPRDEIESPTVVHERDRSGNEPQDEDKGLLNTLLLMNEKGAYGTMCYQRGEINWVNLVNGGYVRVSNHLQGSFQALGLAMKKAPGAVLELEAGLKTKREEAVEVFLRLLRWSLNDGFKHRTENQVD</sequence>
<comment type="caution">
    <text evidence="2">The sequence shown here is derived from an EMBL/GenBank/DDBJ whole genome shotgun (WGS) entry which is preliminary data.</text>
</comment>
<evidence type="ECO:0000313" key="3">
    <source>
        <dbReference type="Proteomes" id="UP000777438"/>
    </source>
</evidence>
<evidence type="ECO:0000313" key="2">
    <source>
        <dbReference type="EMBL" id="KAH6881126.1"/>
    </source>
</evidence>
<evidence type="ECO:0000256" key="1">
    <source>
        <dbReference type="SAM" id="MobiDB-lite"/>
    </source>
</evidence>
<keyword evidence="3" id="KW-1185">Reference proteome</keyword>
<name>A0A9P9AKM5_9HYPO</name>
<dbReference type="EMBL" id="JAGPYM010000024">
    <property type="protein sequence ID" value="KAH6881126.1"/>
    <property type="molecule type" value="Genomic_DNA"/>
</dbReference>
<gene>
    <name evidence="2" type="ORF">B0T10DRAFT_140861</name>
</gene>
<feature type="region of interest" description="Disordered" evidence="1">
    <location>
        <begin position="40"/>
        <end position="76"/>
    </location>
</feature>
<proteinExistence type="predicted"/>
<accession>A0A9P9AKM5</accession>
<organism evidence="2 3">
    <name type="scientific">Thelonectria olida</name>
    <dbReference type="NCBI Taxonomy" id="1576542"/>
    <lineage>
        <taxon>Eukaryota</taxon>
        <taxon>Fungi</taxon>
        <taxon>Dikarya</taxon>
        <taxon>Ascomycota</taxon>
        <taxon>Pezizomycotina</taxon>
        <taxon>Sordariomycetes</taxon>
        <taxon>Hypocreomycetidae</taxon>
        <taxon>Hypocreales</taxon>
        <taxon>Nectriaceae</taxon>
        <taxon>Thelonectria</taxon>
    </lineage>
</organism>
<dbReference type="Proteomes" id="UP000777438">
    <property type="component" value="Unassembled WGS sequence"/>
</dbReference>
<reference evidence="2 3" key="1">
    <citation type="journal article" date="2021" name="Nat. Commun.">
        <title>Genetic determinants of endophytism in the Arabidopsis root mycobiome.</title>
        <authorList>
            <person name="Mesny F."/>
            <person name="Miyauchi S."/>
            <person name="Thiergart T."/>
            <person name="Pickel B."/>
            <person name="Atanasova L."/>
            <person name="Karlsson M."/>
            <person name="Huettel B."/>
            <person name="Barry K.W."/>
            <person name="Haridas S."/>
            <person name="Chen C."/>
            <person name="Bauer D."/>
            <person name="Andreopoulos W."/>
            <person name="Pangilinan J."/>
            <person name="LaButti K."/>
            <person name="Riley R."/>
            <person name="Lipzen A."/>
            <person name="Clum A."/>
            <person name="Drula E."/>
            <person name="Henrissat B."/>
            <person name="Kohler A."/>
            <person name="Grigoriev I.V."/>
            <person name="Martin F.M."/>
            <person name="Hacquard S."/>
        </authorList>
    </citation>
    <scope>NUCLEOTIDE SEQUENCE [LARGE SCALE GENOMIC DNA]</scope>
    <source>
        <strain evidence="2 3">MPI-CAGE-CH-0241</strain>
    </source>
</reference>
<protein>
    <submittedName>
        <fullName evidence="2">Uncharacterized protein</fullName>
    </submittedName>
</protein>
<dbReference type="AlphaFoldDB" id="A0A9P9AKM5"/>